<name>M6HF56_LEPIR</name>
<dbReference type="Proteomes" id="UP000012089">
    <property type="component" value="Unassembled WGS sequence"/>
</dbReference>
<dbReference type="AlphaFoldDB" id="M6HF56"/>
<sequence length="52" mass="6029">MIEFLNLTFIIGFKKREKALGDGVNLFSHERTFPNLQRAERPAFGSFRPSLM</sequence>
<protein>
    <submittedName>
        <fullName evidence="1">Uncharacterized protein</fullName>
    </submittedName>
</protein>
<evidence type="ECO:0000313" key="1">
    <source>
        <dbReference type="EMBL" id="EMM93519.1"/>
    </source>
</evidence>
<comment type="caution">
    <text evidence="1">The sequence shown here is derived from an EMBL/GenBank/DDBJ whole genome shotgun (WGS) entry which is preliminary data.</text>
</comment>
<proteinExistence type="predicted"/>
<gene>
    <name evidence="1" type="ORF">LEP1GSC158_4882</name>
</gene>
<evidence type="ECO:0000313" key="2">
    <source>
        <dbReference type="Proteomes" id="UP000012089"/>
    </source>
</evidence>
<reference evidence="1 2" key="1">
    <citation type="submission" date="2013-01" db="EMBL/GenBank/DDBJ databases">
        <authorList>
            <person name="Harkins D.M."/>
            <person name="Durkin A.S."/>
            <person name="Brinkac L.M."/>
            <person name="Haft D.H."/>
            <person name="Selengut J.D."/>
            <person name="Sanka R."/>
            <person name="DePew J."/>
            <person name="Purushe J."/>
            <person name="Tulsiani S.M."/>
            <person name="Graham G.C."/>
            <person name="Burns M.-A."/>
            <person name="Dohnt M.F."/>
            <person name="Smythe L.D."/>
            <person name="McKay D.B."/>
            <person name="Craig S.B."/>
            <person name="Vinetz J.M."/>
            <person name="Sutton G.G."/>
            <person name="Nierman W.C."/>
            <person name="Fouts D.E."/>
        </authorList>
    </citation>
    <scope>NUCLEOTIDE SEQUENCE [LARGE SCALE GENOMIC DNA]</scope>
    <source>
        <strain evidence="1 2">LT2156</strain>
    </source>
</reference>
<dbReference type="EMBL" id="AFMF02000038">
    <property type="protein sequence ID" value="EMM93519.1"/>
    <property type="molecule type" value="Genomic_DNA"/>
</dbReference>
<accession>M6HF56</accession>
<organism evidence="1 2">
    <name type="scientific">Leptospira interrogans serovar Zanoni str. LT2156</name>
    <dbReference type="NCBI Taxonomy" id="1001601"/>
    <lineage>
        <taxon>Bacteria</taxon>
        <taxon>Pseudomonadati</taxon>
        <taxon>Spirochaetota</taxon>
        <taxon>Spirochaetia</taxon>
        <taxon>Leptospirales</taxon>
        <taxon>Leptospiraceae</taxon>
        <taxon>Leptospira</taxon>
    </lineage>
</organism>